<dbReference type="STRING" id="478744.SAMN05444359_12751"/>
<dbReference type="Gene3D" id="3.20.20.140">
    <property type="entry name" value="Metal-dependent hydrolases"/>
    <property type="match status" value="1"/>
</dbReference>
<dbReference type="PANTHER" id="PTHR43135">
    <property type="entry name" value="ALPHA-D-RIBOSE 1-METHYLPHOSPHONATE 5-TRIPHOSPHATE DIPHOSPHATASE"/>
    <property type="match status" value="1"/>
</dbReference>
<dbReference type="InterPro" id="IPR006680">
    <property type="entry name" value="Amidohydro-rel"/>
</dbReference>
<dbReference type="InParanoid" id="A0A1H9M7K0"/>
<keyword evidence="4" id="KW-1185">Reference proteome</keyword>
<dbReference type="GO" id="GO:0016810">
    <property type="term" value="F:hydrolase activity, acting on carbon-nitrogen (but not peptide) bonds"/>
    <property type="evidence" value="ECO:0007669"/>
    <property type="project" value="InterPro"/>
</dbReference>
<sequence length="427" mass="45770">MLVLVVLLMTTASLSAQVVGKATKGSFLLKNATIETVTKGSVKGDLLIKDGKIADIGSGLSATGAKEIDCTGKFVYPGFIDGGTNLGLIEVSSVSLTQDAREGGDIKPFLEALTAVNPSSVAIPVTRVSGVTTVIAMPEGGLIPGKAALINLVGYSPDEMYAGFKAMRMNFPSSAARGRRDRRSEEDRKKAEEKTFKEITKLWDETKLFAKIKAAKATDASIMQEYNPTLEGMIPVVEGKLPLFIEVNRSADILSALKWIKKTGVKAVLTGVSEGWRVADSIAAAKIPVITGPVIGMPTRQSDRYDRPYANAGLMAKAGVTVAIRSNDTENVRDLPFHAGFAAAYGMGREEALKAITIVPAQIMGLEDRLGSLEVGKDANLFICDGDPLETKTQIEQVFISGWEIPMNSRHSLLYDEFLDRSPGIKN</sequence>
<dbReference type="InterPro" id="IPR051781">
    <property type="entry name" value="Metallo-dep_Hydrolase"/>
</dbReference>
<dbReference type="SUPFAM" id="SSF51556">
    <property type="entry name" value="Metallo-dependent hydrolases"/>
    <property type="match status" value="1"/>
</dbReference>
<organism evidence="3 4">
    <name type="scientific">Neolewinella agarilytica</name>
    <dbReference type="NCBI Taxonomy" id="478744"/>
    <lineage>
        <taxon>Bacteria</taxon>
        <taxon>Pseudomonadati</taxon>
        <taxon>Bacteroidota</taxon>
        <taxon>Saprospiria</taxon>
        <taxon>Saprospirales</taxon>
        <taxon>Lewinellaceae</taxon>
        <taxon>Neolewinella</taxon>
    </lineage>
</organism>
<reference evidence="4" key="1">
    <citation type="submission" date="2016-10" db="EMBL/GenBank/DDBJ databases">
        <authorList>
            <person name="Varghese N."/>
            <person name="Submissions S."/>
        </authorList>
    </citation>
    <scope>NUCLEOTIDE SEQUENCE [LARGE SCALE GENOMIC DNA]</scope>
    <source>
        <strain evidence="4">DSM 24740</strain>
    </source>
</reference>
<feature type="chain" id="PRO_5011760946" evidence="1">
    <location>
        <begin position="17"/>
        <end position="427"/>
    </location>
</feature>
<gene>
    <name evidence="3" type="ORF">SAMN05444359_12751</name>
</gene>
<dbReference type="Proteomes" id="UP000199021">
    <property type="component" value="Unassembled WGS sequence"/>
</dbReference>
<evidence type="ECO:0000259" key="2">
    <source>
        <dbReference type="Pfam" id="PF01979"/>
    </source>
</evidence>
<dbReference type="EMBL" id="FOFB01000027">
    <property type="protein sequence ID" value="SER19551.1"/>
    <property type="molecule type" value="Genomic_DNA"/>
</dbReference>
<dbReference type="SUPFAM" id="SSF51338">
    <property type="entry name" value="Composite domain of metallo-dependent hydrolases"/>
    <property type="match status" value="1"/>
</dbReference>
<dbReference type="InterPro" id="IPR032466">
    <property type="entry name" value="Metal_Hydrolase"/>
</dbReference>
<dbReference type="AlphaFoldDB" id="A0A1H9M7K0"/>
<feature type="signal peptide" evidence="1">
    <location>
        <begin position="1"/>
        <end position="16"/>
    </location>
</feature>
<dbReference type="InterPro" id="IPR011059">
    <property type="entry name" value="Metal-dep_hydrolase_composite"/>
</dbReference>
<dbReference type="PANTHER" id="PTHR43135:SF3">
    <property type="entry name" value="ALPHA-D-RIBOSE 1-METHYLPHOSPHONATE 5-TRIPHOSPHATE DIPHOSPHATASE"/>
    <property type="match status" value="1"/>
</dbReference>
<evidence type="ECO:0000313" key="3">
    <source>
        <dbReference type="EMBL" id="SER19551.1"/>
    </source>
</evidence>
<evidence type="ECO:0000313" key="4">
    <source>
        <dbReference type="Proteomes" id="UP000199021"/>
    </source>
</evidence>
<dbReference type="FunCoup" id="A0A1H9M7K0">
    <property type="interactions" value="232"/>
</dbReference>
<proteinExistence type="predicted"/>
<dbReference type="Pfam" id="PF01979">
    <property type="entry name" value="Amidohydro_1"/>
    <property type="match status" value="1"/>
</dbReference>
<feature type="domain" description="Amidohydrolase-related" evidence="2">
    <location>
        <begin position="342"/>
        <end position="398"/>
    </location>
</feature>
<keyword evidence="1" id="KW-0732">Signal</keyword>
<protein>
    <submittedName>
        <fullName evidence="3">Imidazolonepropionase</fullName>
    </submittedName>
</protein>
<evidence type="ECO:0000256" key="1">
    <source>
        <dbReference type="SAM" id="SignalP"/>
    </source>
</evidence>
<dbReference type="Gene3D" id="2.30.40.10">
    <property type="entry name" value="Urease, subunit C, domain 1"/>
    <property type="match status" value="1"/>
</dbReference>
<name>A0A1H9M7K0_9BACT</name>
<accession>A0A1H9M7K0</accession>